<organism evidence="1 2">
    <name type="scientific">Actinoplanes derwentensis</name>
    <dbReference type="NCBI Taxonomy" id="113562"/>
    <lineage>
        <taxon>Bacteria</taxon>
        <taxon>Bacillati</taxon>
        <taxon>Actinomycetota</taxon>
        <taxon>Actinomycetes</taxon>
        <taxon>Micromonosporales</taxon>
        <taxon>Micromonosporaceae</taxon>
        <taxon>Actinoplanes</taxon>
    </lineage>
</organism>
<evidence type="ECO:0000313" key="2">
    <source>
        <dbReference type="Proteomes" id="UP000198688"/>
    </source>
</evidence>
<dbReference type="Proteomes" id="UP000198688">
    <property type="component" value="Chromosome I"/>
</dbReference>
<dbReference type="PANTHER" id="PTHR34613">
    <property type="entry name" value="SLL0800 PROTEIN"/>
    <property type="match status" value="1"/>
</dbReference>
<evidence type="ECO:0000313" key="1">
    <source>
        <dbReference type="EMBL" id="SDT72279.1"/>
    </source>
</evidence>
<dbReference type="PANTHER" id="PTHR34613:SF1">
    <property type="entry name" value="SLL6017 PROTEIN"/>
    <property type="match status" value="1"/>
</dbReference>
<dbReference type="AlphaFoldDB" id="A0A1H2CPN0"/>
<dbReference type="RefSeq" id="WP_092549395.1">
    <property type="nucleotide sequence ID" value="NZ_BOMJ01000012.1"/>
</dbReference>
<dbReference type="OrthoDB" id="932587at2"/>
<dbReference type="STRING" id="113562.SAMN04489716_6372"/>
<reference evidence="1 2" key="1">
    <citation type="submission" date="2016-10" db="EMBL/GenBank/DDBJ databases">
        <authorList>
            <person name="de Groot N.N."/>
        </authorList>
    </citation>
    <scope>NUCLEOTIDE SEQUENCE [LARGE SCALE GENOMIC DNA]</scope>
    <source>
        <strain evidence="1 2">DSM 43941</strain>
    </source>
</reference>
<sequence>MFGIDMSGDLKPGPTELNLGIIHADRRNADLIMTGPHRVVHLEFQSRADPAMANRMLIYQGMLRGEPDHADKRLHQHVIVLGKGTSPTRIYEPPNLFFRFETHYARTLDPDILLDDPECAPWAVLAATTDDKERAARLVAIFQAVTFANEKSEAVRRDLIQTALTFATLVMKRENIERALKEVNMPVDMIHDTVWAQELIEEGRVESNRTNTVRILERRGIDHHQAELIAKALLDQNLETPVERAAFDDLEQLRALVDQND</sequence>
<keyword evidence="2" id="KW-1185">Reference proteome</keyword>
<proteinExistence type="predicted"/>
<evidence type="ECO:0008006" key="3">
    <source>
        <dbReference type="Google" id="ProtNLM"/>
    </source>
</evidence>
<name>A0A1H2CPN0_9ACTN</name>
<accession>A0A1H2CPN0</accession>
<gene>
    <name evidence="1" type="ORF">SAMN04489716_6372</name>
</gene>
<dbReference type="EMBL" id="LT629758">
    <property type="protein sequence ID" value="SDT72279.1"/>
    <property type="molecule type" value="Genomic_DNA"/>
</dbReference>
<protein>
    <recommendedName>
        <fullName evidence="3">Transposase, YhgA-like</fullName>
    </recommendedName>
</protein>